<dbReference type="RefSeq" id="WP_094027143.1">
    <property type="nucleotide sequence ID" value="NZ_NGAF01000015.1"/>
</dbReference>
<dbReference type="Pfam" id="PF09990">
    <property type="entry name" value="DUF2231"/>
    <property type="match status" value="1"/>
</dbReference>
<feature type="transmembrane region" description="Helical" evidence="1">
    <location>
        <begin position="86"/>
        <end position="105"/>
    </location>
</feature>
<keyword evidence="4" id="KW-1185">Reference proteome</keyword>
<keyword evidence="1" id="KW-1133">Transmembrane helix</keyword>
<keyword evidence="1" id="KW-0472">Membrane</keyword>
<sequence length="169" mass="17793">MSTLNGLPAHILLVHFVVVLVPLTAVLTIVCALWPAARRRFVWLNLALAVVVVVLTPITTEAGEWLERRVGANPDLRTHTHLGDTFLYFAVASVVAAGLIAVVHVRESRERGLSRLLVGAVAVVAIAASAAATVQIYRIGESGAGSAWHGAATRPVHARAATQGATSSR</sequence>
<dbReference type="InterPro" id="IPR019251">
    <property type="entry name" value="DUF2231_TM"/>
</dbReference>
<evidence type="ECO:0000256" key="1">
    <source>
        <dbReference type="SAM" id="Phobius"/>
    </source>
</evidence>
<dbReference type="EMBL" id="NGAF01000015">
    <property type="protein sequence ID" value="OXR42158.1"/>
    <property type="molecule type" value="Genomic_DNA"/>
</dbReference>
<protein>
    <recommendedName>
        <fullName evidence="2">DUF2231 domain-containing protein</fullName>
    </recommendedName>
</protein>
<feature type="transmembrane region" description="Helical" evidence="1">
    <location>
        <begin position="41"/>
        <end position="59"/>
    </location>
</feature>
<keyword evidence="1" id="KW-0812">Transmembrane</keyword>
<reference evidence="3 4" key="1">
    <citation type="submission" date="2017-07" db="EMBL/GenBank/DDBJ databases">
        <title>First draft Genome Sequence of Nocardia cerradoensis isolated from human infection.</title>
        <authorList>
            <person name="Carrasco G."/>
        </authorList>
    </citation>
    <scope>NUCLEOTIDE SEQUENCE [LARGE SCALE GENOMIC DNA]</scope>
    <source>
        <strain evidence="3 4">CNM20130759</strain>
    </source>
</reference>
<dbReference type="AlphaFoldDB" id="A0A231GZW6"/>
<proteinExistence type="predicted"/>
<evidence type="ECO:0000313" key="4">
    <source>
        <dbReference type="Proteomes" id="UP000215506"/>
    </source>
</evidence>
<comment type="caution">
    <text evidence="3">The sequence shown here is derived from an EMBL/GenBank/DDBJ whole genome shotgun (WGS) entry which is preliminary data.</text>
</comment>
<dbReference type="Proteomes" id="UP000215506">
    <property type="component" value="Unassembled WGS sequence"/>
</dbReference>
<feature type="transmembrane region" description="Helical" evidence="1">
    <location>
        <begin position="117"/>
        <end position="137"/>
    </location>
</feature>
<feature type="transmembrane region" description="Helical" evidence="1">
    <location>
        <begin position="12"/>
        <end position="34"/>
    </location>
</feature>
<feature type="domain" description="DUF2231" evidence="2">
    <location>
        <begin position="6"/>
        <end position="150"/>
    </location>
</feature>
<organism evidence="3 4">
    <name type="scientific">Nocardia cerradoensis</name>
    <dbReference type="NCBI Taxonomy" id="85688"/>
    <lineage>
        <taxon>Bacteria</taxon>
        <taxon>Bacillati</taxon>
        <taxon>Actinomycetota</taxon>
        <taxon>Actinomycetes</taxon>
        <taxon>Mycobacteriales</taxon>
        <taxon>Nocardiaceae</taxon>
        <taxon>Nocardia</taxon>
    </lineage>
</organism>
<evidence type="ECO:0000259" key="2">
    <source>
        <dbReference type="Pfam" id="PF09990"/>
    </source>
</evidence>
<gene>
    <name evidence="3" type="ORF">B7C42_05757</name>
</gene>
<accession>A0A231GZW6</accession>
<name>A0A231GZW6_9NOCA</name>
<evidence type="ECO:0000313" key="3">
    <source>
        <dbReference type="EMBL" id="OXR42158.1"/>
    </source>
</evidence>